<evidence type="ECO:0000256" key="2">
    <source>
        <dbReference type="ARBA" id="ARBA00022840"/>
    </source>
</evidence>
<dbReference type="CDD" id="cd00009">
    <property type="entry name" value="AAA"/>
    <property type="match status" value="1"/>
</dbReference>
<evidence type="ECO:0000256" key="6">
    <source>
        <dbReference type="ARBA" id="ARBA00023163"/>
    </source>
</evidence>
<dbReference type="InterPro" id="IPR001789">
    <property type="entry name" value="Sig_transdc_resp-reg_receiver"/>
</dbReference>
<keyword evidence="6" id="KW-0804">Transcription</keyword>
<keyword evidence="2" id="KW-0067">ATP-binding</keyword>
<feature type="domain" description="Sigma-54 factor interaction" evidence="9">
    <location>
        <begin position="220"/>
        <end position="449"/>
    </location>
</feature>
<dbReference type="Gene3D" id="1.10.8.60">
    <property type="match status" value="1"/>
</dbReference>
<dbReference type="InterPro" id="IPR027417">
    <property type="entry name" value="P-loop_NTPase"/>
</dbReference>
<organism evidence="11 12">
    <name type="scientific">Handelsmanbacteria sp. (strain RIFCSPLOWO2_12_FULL_64_10)</name>
    <dbReference type="NCBI Taxonomy" id="1817868"/>
    <lineage>
        <taxon>Bacteria</taxon>
        <taxon>Candidatus Handelsmaniibacteriota</taxon>
    </lineage>
</organism>
<reference evidence="11 12" key="1">
    <citation type="journal article" date="2016" name="Nat. Commun.">
        <title>Thousands of microbial genomes shed light on interconnected biogeochemical processes in an aquifer system.</title>
        <authorList>
            <person name="Anantharaman K."/>
            <person name="Brown C.T."/>
            <person name="Hug L.A."/>
            <person name="Sharon I."/>
            <person name="Castelle C.J."/>
            <person name="Probst A.J."/>
            <person name="Thomas B.C."/>
            <person name="Singh A."/>
            <person name="Wilkins M.J."/>
            <person name="Karaoz U."/>
            <person name="Brodie E.L."/>
            <person name="Williams K.H."/>
            <person name="Hubbard S.S."/>
            <person name="Banfield J.F."/>
        </authorList>
    </citation>
    <scope>NUCLEOTIDE SEQUENCE [LARGE SCALE GENOMIC DNA]</scope>
    <source>
        <strain evidence="12">RIFCSPLOWO2_12_FULL_64_10</strain>
    </source>
</reference>
<dbReference type="PROSITE" id="PS50045">
    <property type="entry name" value="SIGMA54_INTERACT_4"/>
    <property type="match status" value="1"/>
</dbReference>
<sequence>MADRQAEAAFDPARPTVLYVEDNPDLRRHVRDLLDAHYNVFLAVDGRDGLVKVRRHRPDLILADQMMPHMSGRSLLRELRSDPEMRPIPVVFLTARAGAESRVESLDAGADDYLTKPFDEGELLARVRNLLRARAQERELEKKAGDLEKANEQLQKEIDERKRAERALQESNCLLEQRVAERTAELKEALEGVEKSKNRLHAENVYLRQEIKLTHNFEEIITQSKGFRKVLAGVEQVAGTAATVLILGETGTGKELVARAVHSLSARKERPLVKVNCAALPASLIESELFGHERGAFTGALGRKVGRFELADGGTVFLDEIGDLPLELQAKLLRVLQEGEFERLGGTCTLKADVRVIAATNRDLERAVERGDFREDLFYRLNVFPILCPPLRERREDIPLLVSHFVEKHSVRIGKKIEAVAPEVMEALQAYSWPGNVRELENVVERAVILSRGRELAPGDWLPRAASSNGTAVPTLAEMEREHITGVLELAGWRVRGKGGAAERLGMKPTTLEARMKNLNIARRR</sequence>
<dbReference type="InterPro" id="IPR025662">
    <property type="entry name" value="Sigma_54_int_dom_ATP-bd_1"/>
</dbReference>
<dbReference type="SUPFAM" id="SSF52540">
    <property type="entry name" value="P-loop containing nucleoside triphosphate hydrolases"/>
    <property type="match status" value="1"/>
</dbReference>
<evidence type="ECO:0000259" key="9">
    <source>
        <dbReference type="PROSITE" id="PS50045"/>
    </source>
</evidence>
<dbReference type="Gene3D" id="3.40.50.300">
    <property type="entry name" value="P-loop containing nucleotide triphosphate hydrolases"/>
    <property type="match status" value="1"/>
</dbReference>
<dbReference type="InterPro" id="IPR003593">
    <property type="entry name" value="AAA+_ATPase"/>
</dbReference>
<dbReference type="SMART" id="SM00448">
    <property type="entry name" value="REC"/>
    <property type="match status" value="1"/>
</dbReference>
<dbReference type="SUPFAM" id="SSF52172">
    <property type="entry name" value="CheY-like"/>
    <property type="match status" value="1"/>
</dbReference>
<evidence type="ECO:0000256" key="3">
    <source>
        <dbReference type="ARBA" id="ARBA00023015"/>
    </source>
</evidence>
<evidence type="ECO:0000256" key="4">
    <source>
        <dbReference type="ARBA" id="ARBA00023125"/>
    </source>
</evidence>
<dbReference type="PANTHER" id="PTHR32071:SF117">
    <property type="entry name" value="PTS-DEPENDENT DIHYDROXYACETONE KINASE OPERON REGULATORY PROTEIN-RELATED"/>
    <property type="match status" value="1"/>
</dbReference>
<keyword evidence="3" id="KW-0805">Transcription regulation</keyword>
<dbReference type="PANTHER" id="PTHR32071">
    <property type="entry name" value="TRANSCRIPTIONAL REGULATORY PROTEIN"/>
    <property type="match status" value="1"/>
</dbReference>
<evidence type="ECO:0000256" key="8">
    <source>
        <dbReference type="SAM" id="Coils"/>
    </source>
</evidence>
<dbReference type="Pfam" id="PF00072">
    <property type="entry name" value="Response_reg"/>
    <property type="match status" value="1"/>
</dbReference>
<dbReference type="SMART" id="SM00382">
    <property type="entry name" value="AAA"/>
    <property type="match status" value="1"/>
</dbReference>
<dbReference type="InterPro" id="IPR009057">
    <property type="entry name" value="Homeodomain-like_sf"/>
</dbReference>
<dbReference type="AlphaFoldDB" id="A0A1F6CX80"/>
<dbReference type="PROSITE" id="PS50110">
    <property type="entry name" value="RESPONSE_REGULATORY"/>
    <property type="match status" value="1"/>
</dbReference>
<feature type="modified residue" description="4-aspartylphosphate" evidence="7">
    <location>
        <position position="64"/>
    </location>
</feature>
<dbReference type="InterPro" id="IPR058031">
    <property type="entry name" value="AAA_lid_NorR"/>
</dbReference>
<dbReference type="EMBL" id="MFKF01000117">
    <property type="protein sequence ID" value="OGG53796.1"/>
    <property type="molecule type" value="Genomic_DNA"/>
</dbReference>
<dbReference type="InterPro" id="IPR002197">
    <property type="entry name" value="HTH_Fis"/>
</dbReference>
<evidence type="ECO:0000313" key="11">
    <source>
        <dbReference type="EMBL" id="OGG53796.1"/>
    </source>
</evidence>
<dbReference type="GO" id="GO:0043565">
    <property type="term" value="F:sequence-specific DNA binding"/>
    <property type="evidence" value="ECO:0007669"/>
    <property type="project" value="InterPro"/>
</dbReference>
<accession>A0A1F6CX80</accession>
<dbReference type="Pfam" id="PF00158">
    <property type="entry name" value="Sigma54_activat"/>
    <property type="match status" value="1"/>
</dbReference>
<dbReference type="GO" id="GO:0006355">
    <property type="term" value="P:regulation of DNA-templated transcription"/>
    <property type="evidence" value="ECO:0007669"/>
    <property type="project" value="InterPro"/>
</dbReference>
<name>A0A1F6CX80_HANXR</name>
<dbReference type="GO" id="GO:0005524">
    <property type="term" value="F:ATP binding"/>
    <property type="evidence" value="ECO:0007669"/>
    <property type="project" value="UniProtKB-KW"/>
</dbReference>
<protein>
    <submittedName>
        <fullName evidence="11">Transcriptional regulator</fullName>
    </submittedName>
</protein>
<dbReference type="Pfam" id="PF02954">
    <property type="entry name" value="HTH_8"/>
    <property type="match status" value="1"/>
</dbReference>
<dbReference type="InterPro" id="IPR011006">
    <property type="entry name" value="CheY-like_superfamily"/>
</dbReference>
<gene>
    <name evidence="11" type="ORF">A3F84_01280</name>
</gene>
<evidence type="ECO:0000259" key="10">
    <source>
        <dbReference type="PROSITE" id="PS50110"/>
    </source>
</evidence>
<dbReference type="InterPro" id="IPR025944">
    <property type="entry name" value="Sigma_54_int_dom_CS"/>
</dbReference>
<keyword evidence="8" id="KW-0175">Coiled coil</keyword>
<dbReference type="InterPro" id="IPR025943">
    <property type="entry name" value="Sigma_54_int_dom_ATP-bd_2"/>
</dbReference>
<dbReference type="Proteomes" id="UP000178606">
    <property type="component" value="Unassembled WGS sequence"/>
</dbReference>
<dbReference type="GO" id="GO:0000160">
    <property type="term" value="P:phosphorelay signal transduction system"/>
    <property type="evidence" value="ECO:0007669"/>
    <property type="project" value="InterPro"/>
</dbReference>
<proteinExistence type="predicted"/>
<evidence type="ECO:0000256" key="5">
    <source>
        <dbReference type="ARBA" id="ARBA00023159"/>
    </source>
</evidence>
<feature type="coiled-coil region" evidence="8">
    <location>
        <begin position="130"/>
        <end position="203"/>
    </location>
</feature>
<evidence type="ECO:0000256" key="7">
    <source>
        <dbReference type="PROSITE-ProRule" id="PRU00169"/>
    </source>
</evidence>
<feature type="domain" description="Response regulatory" evidence="10">
    <location>
        <begin position="16"/>
        <end position="131"/>
    </location>
</feature>
<dbReference type="FunFam" id="3.40.50.300:FF:000006">
    <property type="entry name" value="DNA-binding transcriptional regulator NtrC"/>
    <property type="match status" value="1"/>
</dbReference>
<dbReference type="FunFam" id="1.10.8.60:FF:000014">
    <property type="entry name" value="DNA-binding transcriptional regulator NtrC"/>
    <property type="match status" value="1"/>
</dbReference>
<dbReference type="Gene3D" id="1.10.10.60">
    <property type="entry name" value="Homeodomain-like"/>
    <property type="match status" value="1"/>
</dbReference>
<dbReference type="Gene3D" id="3.40.50.2300">
    <property type="match status" value="1"/>
</dbReference>
<dbReference type="Pfam" id="PF25601">
    <property type="entry name" value="AAA_lid_14"/>
    <property type="match status" value="1"/>
</dbReference>
<dbReference type="InterPro" id="IPR002078">
    <property type="entry name" value="Sigma_54_int"/>
</dbReference>
<keyword evidence="7" id="KW-0597">Phosphoprotein</keyword>
<dbReference type="SUPFAM" id="SSF46689">
    <property type="entry name" value="Homeodomain-like"/>
    <property type="match status" value="1"/>
</dbReference>
<dbReference type="PROSITE" id="PS00675">
    <property type="entry name" value="SIGMA54_INTERACT_1"/>
    <property type="match status" value="1"/>
</dbReference>
<dbReference type="PROSITE" id="PS00676">
    <property type="entry name" value="SIGMA54_INTERACT_2"/>
    <property type="match status" value="1"/>
</dbReference>
<keyword evidence="5" id="KW-0010">Activator</keyword>
<evidence type="ECO:0000313" key="12">
    <source>
        <dbReference type="Proteomes" id="UP000178606"/>
    </source>
</evidence>
<keyword evidence="4" id="KW-0238">DNA-binding</keyword>
<dbReference type="PROSITE" id="PS00688">
    <property type="entry name" value="SIGMA54_INTERACT_3"/>
    <property type="match status" value="1"/>
</dbReference>
<evidence type="ECO:0000256" key="1">
    <source>
        <dbReference type="ARBA" id="ARBA00022741"/>
    </source>
</evidence>
<keyword evidence="1" id="KW-0547">Nucleotide-binding</keyword>
<comment type="caution">
    <text evidence="11">The sequence shown here is derived from an EMBL/GenBank/DDBJ whole genome shotgun (WGS) entry which is preliminary data.</text>
</comment>